<evidence type="ECO:0000313" key="12">
    <source>
        <dbReference type="EMBL" id="KAH0920060.1"/>
    </source>
</evidence>
<dbReference type="Proteomes" id="UP000824890">
    <property type="component" value="Unassembled WGS sequence"/>
</dbReference>
<reference evidence="12 13" key="1">
    <citation type="submission" date="2021-05" db="EMBL/GenBank/DDBJ databases">
        <title>Genome Assembly of Synthetic Allotetraploid Brassica napus Reveals Homoeologous Exchanges between Subgenomes.</title>
        <authorList>
            <person name="Davis J.T."/>
        </authorList>
    </citation>
    <scope>NUCLEOTIDE SEQUENCE [LARGE SCALE GENOMIC DNA]</scope>
    <source>
        <strain evidence="13">cv. Da-Ae</strain>
        <tissue evidence="12">Seedling</tissue>
    </source>
</reference>
<evidence type="ECO:0000256" key="5">
    <source>
        <dbReference type="ARBA" id="ARBA00022729"/>
    </source>
</evidence>
<keyword evidence="7" id="KW-1015">Disulfide bond</keyword>
<evidence type="ECO:0000256" key="4">
    <source>
        <dbReference type="ARBA" id="ARBA00022622"/>
    </source>
</evidence>
<gene>
    <name evidence="12" type="ORF">HID58_027720</name>
</gene>
<organism evidence="12 13">
    <name type="scientific">Brassica napus</name>
    <name type="common">Rape</name>
    <dbReference type="NCBI Taxonomy" id="3708"/>
    <lineage>
        <taxon>Eukaryota</taxon>
        <taxon>Viridiplantae</taxon>
        <taxon>Streptophyta</taxon>
        <taxon>Embryophyta</taxon>
        <taxon>Tracheophyta</taxon>
        <taxon>Spermatophyta</taxon>
        <taxon>Magnoliopsida</taxon>
        <taxon>eudicotyledons</taxon>
        <taxon>Gunneridae</taxon>
        <taxon>Pentapetalae</taxon>
        <taxon>rosids</taxon>
        <taxon>malvids</taxon>
        <taxon>Brassicales</taxon>
        <taxon>Brassicaceae</taxon>
        <taxon>Brassiceae</taxon>
        <taxon>Brassica</taxon>
    </lineage>
</organism>
<evidence type="ECO:0000313" key="13">
    <source>
        <dbReference type="Proteomes" id="UP000824890"/>
    </source>
</evidence>
<sequence>MMGNNLYDELKSCITHKKMSISIFLGVSTVLAILYAVQATAIWDQDKAMVQCVAKLTPCRPYVNSEAPPPLWCCHPLRKIVENDATCLCEAFKHPDMLALIHLTQEAALNLISSCGVSYDASSCDAESSSVSTSKNAALAISLLGVSFVSAFTGL</sequence>
<dbReference type="CDD" id="cd00010">
    <property type="entry name" value="AAI_LTSS"/>
    <property type="match status" value="1"/>
</dbReference>
<name>A0ABQ8CSI2_BRANA</name>
<dbReference type="InterPro" id="IPR043325">
    <property type="entry name" value="LTSS"/>
</dbReference>
<keyword evidence="8" id="KW-0325">Glycoprotein</keyword>
<feature type="domain" description="Bifunctional inhibitor/plant lipid transfer protein/seed storage helical" evidence="11">
    <location>
        <begin position="33"/>
        <end position="124"/>
    </location>
</feature>
<evidence type="ECO:0000256" key="9">
    <source>
        <dbReference type="ARBA" id="ARBA00023288"/>
    </source>
</evidence>
<accession>A0ABQ8CSI2</accession>
<dbReference type="Gene3D" id="1.10.110.10">
    <property type="entry name" value="Plant lipid-transfer and hydrophobic proteins"/>
    <property type="match status" value="1"/>
</dbReference>
<dbReference type="InterPro" id="IPR036312">
    <property type="entry name" value="Bifun_inhib/LTP/seed_sf"/>
</dbReference>
<keyword evidence="4" id="KW-0336">GPI-anchor</keyword>
<proteinExistence type="inferred from homology"/>
<keyword evidence="13" id="KW-1185">Reference proteome</keyword>
<evidence type="ECO:0000259" key="11">
    <source>
        <dbReference type="Pfam" id="PF14368"/>
    </source>
</evidence>
<dbReference type="PANTHER" id="PTHR33044">
    <property type="entry name" value="BIFUNCTIONAL INHIBITOR/LIPID-TRANSFER PROTEIN/SEED STORAGE 2S ALBUMIN SUPERFAMILY PROTEIN-RELATED"/>
    <property type="match status" value="1"/>
</dbReference>
<keyword evidence="6 10" id="KW-0472">Membrane</keyword>
<evidence type="ECO:0000256" key="7">
    <source>
        <dbReference type="ARBA" id="ARBA00023157"/>
    </source>
</evidence>
<dbReference type="EMBL" id="JAGKQM010000007">
    <property type="protein sequence ID" value="KAH0920060.1"/>
    <property type="molecule type" value="Genomic_DNA"/>
</dbReference>
<evidence type="ECO:0000256" key="3">
    <source>
        <dbReference type="ARBA" id="ARBA00022475"/>
    </source>
</evidence>
<comment type="similarity">
    <text evidence="2">Belongs to the plant LTP family.</text>
</comment>
<keyword evidence="5" id="KW-0732">Signal</keyword>
<evidence type="ECO:0000256" key="8">
    <source>
        <dbReference type="ARBA" id="ARBA00023180"/>
    </source>
</evidence>
<evidence type="ECO:0000256" key="6">
    <source>
        <dbReference type="ARBA" id="ARBA00023136"/>
    </source>
</evidence>
<evidence type="ECO:0000256" key="1">
    <source>
        <dbReference type="ARBA" id="ARBA00004609"/>
    </source>
</evidence>
<keyword evidence="10" id="KW-1133">Transmembrane helix</keyword>
<evidence type="ECO:0000256" key="2">
    <source>
        <dbReference type="ARBA" id="ARBA00009748"/>
    </source>
</evidence>
<dbReference type="InterPro" id="IPR016140">
    <property type="entry name" value="Bifunc_inhib/LTP/seed_store"/>
</dbReference>
<protein>
    <recommendedName>
        <fullName evidence="11">Bifunctional inhibitor/plant lipid transfer protein/seed storage helical domain-containing protein</fullName>
    </recommendedName>
</protein>
<keyword evidence="10" id="KW-0812">Transmembrane</keyword>
<evidence type="ECO:0000256" key="10">
    <source>
        <dbReference type="SAM" id="Phobius"/>
    </source>
</evidence>
<dbReference type="Pfam" id="PF14368">
    <property type="entry name" value="LTP_2"/>
    <property type="match status" value="1"/>
</dbReference>
<comment type="caution">
    <text evidence="12">The sequence shown here is derived from an EMBL/GenBank/DDBJ whole genome shotgun (WGS) entry which is preliminary data.</text>
</comment>
<dbReference type="SUPFAM" id="SSF47699">
    <property type="entry name" value="Bifunctional inhibitor/lipid-transfer protein/seed storage 2S albumin"/>
    <property type="match status" value="1"/>
</dbReference>
<comment type="subcellular location">
    <subcellularLocation>
        <location evidence="1">Cell membrane</location>
        <topology evidence="1">Lipid-anchor</topology>
        <topology evidence="1">GPI-anchor</topology>
    </subcellularLocation>
</comment>
<keyword evidence="3" id="KW-1003">Cell membrane</keyword>
<feature type="transmembrane region" description="Helical" evidence="10">
    <location>
        <begin position="21"/>
        <end position="43"/>
    </location>
</feature>
<keyword evidence="9" id="KW-0449">Lipoprotein</keyword>